<dbReference type="NCBIfam" id="NF005700">
    <property type="entry name" value="PRK07511.1"/>
    <property type="match status" value="1"/>
</dbReference>
<feature type="region of interest" description="Disordered" evidence="2">
    <location>
        <begin position="252"/>
        <end position="275"/>
    </location>
</feature>
<keyword evidence="3" id="KW-0614">Plasmid</keyword>
<comment type="similarity">
    <text evidence="1">Belongs to the enoyl-CoA hydratase/isomerase family.</text>
</comment>
<dbReference type="PROSITE" id="PS00166">
    <property type="entry name" value="ENOYL_COA_HYDRATASE"/>
    <property type="match status" value="1"/>
</dbReference>
<dbReference type="AlphaFoldDB" id="A0A2H5F5A2"/>
<name>A0A2H5F5A2_9RHOB</name>
<dbReference type="InterPro" id="IPR018376">
    <property type="entry name" value="Enoyl-CoA_hyd/isom_CS"/>
</dbReference>
<dbReference type="Pfam" id="PF00378">
    <property type="entry name" value="ECH_1"/>
    <property type="match status" value="1"/>
</dbReference>
<accession>A0A2H5F5A2</accession>
<dbReference type="PANTHER" id="PTHR43459:SF1">
    <property type="entry name" value="EG:BACN32G11.4 PROTEIN"/>
    <property type="match status" value="1"/>
</dbReference>
<proteinExistence type="inferred from homology"/>
<dbReference type="NCBIfam" id="NF046063">
    <property type="entry name" value="oxepin_alt"/>
    <property type="match status" value="1"/>
</dbReference>
<dbReference type="EMBL" id="CP025432">
    <property type="protein sequence ID" value="AUH66723.1"/>
    <property type="molecule type" value="Genomic_DNA"/>
</dbReference>
<dbReference type="InterPro" id="IPR029045">
    <property type="entry name" value="ClpP/crotonase-like_dom_sf"/>
</dbReference>
<keyword evidence="3" id="KW-0456">Lyase</keyword>
<evidence type="ECO:0000313" key="4">
    <source>
        <dbReference type="Proteomes" id="UP000234530"/>
    </source>
</evidence>
<dbReference type="OrthoDB" id="7619812at2"/>
<dbReference type="Gene3D" id="3.90.226.10">
    <property type="entry name" value="2-enoyl-CoA Hydratase, Chain A, domain 1"/>
    <property type="match status" value="1"/>
</dbReference>
<evidence type="ECO:0000313" key="3">
    <source>
        <dbReference type="EMBL" id="AUH66723.1"/>
    </source>
</evidence>
<sequence>MTAPQADALIEDCGDYLRVTLSNPGRRNALAPAMYARLRDALAQAAAQDRRGAVVLTGADGYFCAGGDLNALATRAAMPRHERRARIEDLHATIRAIRACPRPVIAAVEGGAAGAGLSMALACDLLVAAQDASFAAAYVRVGLVPDGGLTASLARRVPAGIAARMCLTGDPVPAARFAAMGVVTDLVAPGQALERAAALAARMAQGPAAAQGAIKQLLAAAREGDFDSQLDREAEAMADALAAPEAAAGLTARLNRTTPDFGRGSSGADKKEPRP</sequence>
<dbReference type="InterPro" id="IPR001753">
    <property type="entry name" value="Enoyl-CoA_hydra/iso"/>
</dbReference>
<dbReference type="Proteomes" id="UP000234530">
    <property type="component" value="Plasmid pPZ02"/>
</dbReference>
<protein>
    <submittedName>
        <fullName evidence="3">Enoyl-CoA hydratase</fullName>
        <ecNumber evidence="3">4.2.1.17</ecNumber>
    </submittedName>
</protein>
<evidence type="ECO:0000256" key="1">
    <source>
        <dbReference type="RuleBase" id="RU003707"/>
    </source>
</evidence>
<dbReference type="GO" id="GO:0004300">
    <property type="term" value="F:enoyl-CoA hydratase activity"/>
    <property type="evidence" value="ECO:0007669"/>
    <property type="project" value="UniProtKB-EC"/>
</dbReference>
<keyword evidence="4" id="KW-1185">Reference proteome</keyword>
<dbReference type="EC" id="4.2.1.17" evidence="3"/>
<geneLocation type="plasmid" evidence="4">
    <name>ppz02</name>
</geneLocation>
<reference evidence="3 4" key="1">
    <citation type="journal article" date="2013" name="Antonie Van Leeuwenhoek">
        <title>Paracoccus zhejiangensis sp. nov., isolated from activated sludge in wastewater-treatment system.</title>
        <authorList>
            <person name="Wu Z.G."/>
            <person name="Zhang D.F."/>
            <person name="Liu Y.L."/>
            <person name="Wang F."/>
            <person name="Jiang X."/>
            <person name="Li C."/>
            <person name="Li S.P."/>
            <person name="Hong Q."/>
            <person name="Li W.J."/>
        </authorList>
    </citation>
    <scope>NUCLEOTIDE SEQUENCE [LARGE SCALE GENOMIC DNA]</scope>
    <source>
        <strain evidence="3 4">J6</strain>
        <plasmid evidence="4">Plasmid ppz02</plasmid>
    </source>
</reference>
<dbReference type="KEGG" id="pzh:CX676_20635"/>
<organism evidence="3 4">
    <name type="scientific">Paracoccus zhejiangensis</name>
    <dbReference type="NCBI Taxonomy" id="1077935"/>
    <lineage>
        <taxon>Bacteria</taxon>
        <taxon>Pseudomonadati</taxon>
        <taxon>Pseudomonadota</taxon>
        <taxon>Alphaproteobacteria</taxon>
        <taxon>Rhodobacterales</taxon>
        <taxon>Paracoccaceae</taxon>
        <taxon>Paracoccus</taxon>
    </lineage>
</organism>
<dbReference type="RefSeq" id="WP_101754690.1">
    <property type="nucleotide sequence ID" value="NZ_CP025432.1"/>
</dbReference>
<dbReference type="CDD" id="cd06558">
    <property type="entry name" value="crotonase-like"/>
    <property type="match status" value="1"/>
</dbReference>
<dbReference type="SUPFAM" id="SSF52096">
    <property type="entry name" value="ClpP/crotonase"/>
    <property type="match status" value="1"/>
</dbReference>
<evidence type="ECO:0000256" key="2">
    <source>
        <dbReference type="SAM" id="MobiDB-lite"/>
    </source>
</evidence>
<gene>
    <name evidence="3" type="ORF">CX676_20635</name>
</gene>
<dbReference type="PANTHER" id="PTHR43459">
    <property type="entry name" value="ENOYL-COA HYDRATASE"/>
    <property type="match status" value="1"/>
</dbReference>